<dbReference type="SUPFAM" id="SSF81321">
    <property type="entry name" value="Family A G protein-coupled receptor-like"/>
    <property type="match status" value="1"/>
</dbReference>
<name>A0ABN8NDZ2_9CNID</name>
<evidence type="ECO:0000256" key="9">
    <source>
        <dbReference type="ARBA" id="ARBA00023224"/>
    </source>
</evidence>
<dbReference type="InterPro" id="IPR000276">
    <property type="entry name" value="GPCR_Rhodpsn"/>
</dbReference>
<feature type="transmembrane region" description="Helical" evidence="11">
    <location>
        <begin position="80"/>
        <end position="101"/>
    </location>
</feature>
<accession>A0ABN8NDZ2</accession>
<feature type="transmembrane region" description="Helical" evidence="11">
    <location>
        <begin position="255"/>
        <end position="276"/>
    </location>
</feature>
<keyword evidence="2" id="KW-1003">Cell membrane</keyword>
<dbReference type="CDD" id="cd00637">
    <property type="entry name" value="7tm_classA_rhodopsin-like"/>
    <property type="match status" value="1"/>
</dbReference>
<dbReference type="PANTHER" id="PTHR24246:SF27">
    <property type="entry name" value="ADENOSINE RECEPTOR, ISOFORM A"/>
    <property type="match status" value="1"/>
</dbReference>
<keyword evidence="5" id="KW-0297">G-protein coupled receptor</keyword>
<keyword evidence="6 11" id="KW-0472">Membrane</keyword>
<evidence type="ECO:0000256" key="4">
    <source>
        <dbReference type="ARBA" id="ARBA00022989"/>
    </source>
</evidence>
<keyword evidence="7" id="KW-0675">Receptor</keyword>
<reference evidence="13 14" key="1">
    <citation type="submission" date="2022-05" db="EMBL/GenBank/DDBJ databases">
        <authorList>
            <consortium name="Genoscope - CEA"/>
            <person name="William W."/>
        </authorList>
    </citation>
    <scope>NUCLEOTIDE SEQUENCE [LARGE SCALE GENOMIC DNA]</scope>
</reference>
<dbReference type="Pfam" id="PF00001">
    <property type="entry name" value="7tm_1"/>
    <property type="match status" value="1"/>
</dbReference>
<evidence type="ECO:0000256" key="5">
    <source>
        <dbReference type="ARBA" id="ARBA00023040"/>
    </source>
</evidence>
<evidence type="ECO:0000256" key="11">
    <source>
        <dbReference type="SAM" id="Phobius"/>
    </source>
</evidence>
<organism evidence="13 14">
    <name type="scientific">Porites lobata</name>
    <dbReference type="NCBI Taxonomy" id="104759"/>
    <lineage>
        <taxon>Eukaryota</taxon>
        <taxon>Metazoa</taxon>
        <taxon>Cnidaria</taxon>
        <taxon>Anthozoa</taxon>
        <taxon>Hexacorallia</taxon>
        <taxon>Scleractinia</taxon>
        <taxon>Fungiina</taxon>
        <taxon>Poritidae</taxon>
        <taxon>Porites</taxon>
    </lineage>
</organism>
<feature type="transmembrane region" description="Helical" evidence="11">
    <location>
        <begin position="219"/>
        <end position="243"/>
    </location>
</feature>
<evidence type="ECO:0000256" key="2">
    <source>
        <dbReference type="ARBA" id="ARBA00022475"/>
    </source>
</evidence>
<feature type="transmembrane region" description="Helical" evidence="11">
    <location>
        <begin position="42"/>
        <end position="60"/>
    </location>
</feature>
<dbReference type="EMBL" id="CALNXK010000018">
    <property type="protein sequence ID" value="CAH3105744.1"/>
    <property type="molecule type" value="Genomic_DNA"/>
</dbReference>
<dbReference type="PROSITE" id="PS50262">
    <property type="entry name" value="G_PROTEIN_RECEP_F1_2"/>
    <property type="match status" value="1"/>
</dbReference>
<evidence type="ECO:0000256" key="10">
    <source>
        <dbReference type="SAM" id="MobiDB-lite"/>
    </source>
</evidence>
<evidence type="ECO:0000313" key="13">
    <source>
        <dbReference type="EMBL" id="CAH3105744.1"/>
    </source>
</evidence>
<keyword evidence="14" id="KW-1185">Reference proteome</keyword>
<evidence type="ECO:0000256" key="1">
    <source>
        <dbReference type="ARBA" id="ARBA00004651"/>
    </source>
</evidence>
<feature type="domain" description="G-protein coupled receptors family 1 profile" evidence="12">
    <location>
        <begin position="21"/>
        <end position="274"/>
    </location>
</feature>
<evidence type="ECO:0000256" key="3">
    <source>
        <dbReference type="ARBA" id="ARBA00022692"/>
    </source>
</evidence>
<evidence type="ECO:0000256" key="6">
    <source>
        <dbReference type="ARBA" id="ARBA00023136"/>
    </source>
</evidence>
<keyword evidence="9" id="KW-0807">Transducer</keyword>
<comment type="subcellular location">
    <subcellularLocation>
        <location evidence="1">Cell membrane</location>
        <topology evidence="1">Multi-pass membrane protein</topology>
    </subcellularLocation>
</comment>
<sequence length="404" mass="45469">MASKIAMTSLDAGLSLISTIGNGSFIAIFVRFKNLRNFPNILLANLAAVDFLNAVINVPMHTLNYVWKSSWMKGKTPAVILSSLQLEFALLNMVSMFAIMLDRFLALYLDLKYYTWKTTRKAYAAVVLIWLICTVHVALSTIPLLKMDMEADTTLGKSREKIFQQRKGMIASTMAFFIAASTAFGVLTVYAIYQNKRKRKQLNLPALQAEGRIKQDIKAAVTVAMAVMTYFICYVPAIVFVFWSRNADILYNDWIAFLASFCTFISSASNPIIYVLRNKRYRNAIRQLVKDPLGSSLFLEMPVKNRGKKQRKPGSAPRKIESEEQGARPIFEIEHKKEGGDHLNEVSCQMVLADKIVKIAWKENEERSCSDQACQNLGLKLEEAEDQDDSSPAADGDLVEDKNI</sequence>
<feature type="transmembrane region" description="Helical" evidence="11">
    <location>
        <begin position="122"/>
        <end position="145"/>
    </location>
</feature>
<dbReference type="InterPro" id="IPR017452">
    <property type="entry name" value="GPCR_Rhodpsn_7TM"/>
</dbReference>
<keyword evidence="3 11" id="KW-0812">Transmembrane</keyword>
<dbReference type="SMART" id="SM01381">
    <property type="entry name" value="7TM_GPCR_Srsx"/>
    <property type="match status" value="1"/>
</dbReference>
<comment type="caution">
    <text evidence="13">The sequence shown here is derived from an EMBL/GenBank/DDBJ whole genome shotgun (WGS) entry which is preliminary data.</text>
</comment>
<dbReference type="PRINTS" id="PR00237">
    <property type="entry name" value="GPCRRHODOPSN"/>
</dbReference>
<protein>
    <recommendedName>
        <fullName evidence="12">G-protein coupled receptors family 1 profile domain-containing protein</fullName>
    </recommendedName>
</protein>
<feature type="transmembrane region" description="Helical" evidence="11">
    <location>
        <begin position="169"/>
        <end position="193"/>
    </location>
</feature>
<feature type="transmembrane region" description="Helical" evidence="11">
    <location>
        <begin position="12"/>
        <end position="30"/>
    </location>
</feature>
<proteinExistence type="predicted"/>
<evidence type="ECO:0000259" key="12">
    <source>
        <dbReference type="PROSITE" id="PS50262"/>
    </source>
</evidence>
<gene>
    <name evidence="13" type="ORF">PLOB_00013836</name>
</gene>
<keyword evidence="8" id="KW-0325">Glycoprotein</keyword>
<dbReference type="Gene3D" id="1.20.1070.10">
    <property type="entry name" value="Rhodopsin 7-helix transmembrane proteins"/>
    <property type="match status" value="1"/>
</dbReference>
<keyword evidence="4 11" id="KW-1133">Transmembrane helix</keyword>
<dbReference type="Proteomes" id="UP001159405">
    <property type="component" value="Unassembled WGS sequence"/>
</dbReference>
<evidence type="ECO:0000256" key="7">
    <source>
        <dbReference type="ARBA" id="ARBA00023170"/>
    </source>
</evidence>
<evidence type="ECO:0000256" key="8">
    <source>
        <dbReference type="ARBA" id="ARBA00023180"/>
    </source>
</evidence>
<evidence type="ECO:0000313" key="14">
    <source>
        <dbReference type="Proteomes" id="UP001159405"/>
    </source>
</evidence>
<dbReference type="PANTHER" id="PTHR24246">
    <property type="entry name" value="OLFACTORY RECEPTOR AND ADENOSINE RECEPTOR"/>
    <property type="match status" value="1"/>
</dbReference>
<feature type="region of interest" description="Disordered" evidence="10">
    <location>
        <begin position="380"/>
        <end position="404"/>
    </location>
</feature>